<dbReference type="Proteomes" id="UP000199577">
    <property type="component" value="Unassembled WGS sequence"/>
</dbReference>
<dbReference type="InterPro" id="IPR005184">
    <property type="entry name" value="DUF306_Meta_HslJ"/>
</dbReference>
<dbReference type="AlphaFoldDB" id="A0A1I1KSW9"/>
<keyword evidence="4" id="KW-1185">Reference proteome</keyword>
<evidence type="ECO:0000256" key="1">
    <source>
        <dbReference type="SAM" id="SignalP"/>
    </source>
</evidence>
<dbReference type="PROSITE" id="PS51257">
    <property type="entry name" value="PROKAR_LIPOPROTEIN"/>
    <property type="match status" value="1"/>
</dbReference>
<feature type="chain" id="PRO_5011503875" evidence="1">
    <location>
        <begin position="20"/>
        <end position="261"/>
    </location>
</feature>
<feature type="domain" description="DUF306" evidence="2">
    <location>
        <begin position="147"/>
        <end position="256"/>
    </location>
</feature>
<keyword evidence="1" id="KW-0732">Signal</keyword>
<dbReference type="Gene3D" id="2.40.128.640">
    <property type="match status" value="1"/>
</dbReference>
<dbReference type="Pfam" id="PF03724">
    <property type="entry name" value="META"/>
    <property type="match status" value="1"/>
</dbReference>
<accession>A0A1I1KSW9</accession>
<reference evidence="3 4" key="1">
    <citation type="submission" date="2016-10" db="EMBL/GenBank/DDBJ databases">
        <authorList>
            <person name="de Groot N.N."/>
        </authorList>
    </citation>
    <scope>NUCLEOTIDE SEQUENCE [LARGE SCALE GENOMIC DNA]</scope>
    <source>
        <strain evidence="3 4">DSM 22900</strain>
    </source>
</reference>
<dbReference type="Gene3D" id="2.40.128.270">
    <property type="match status" value="1"/>
</dbReference>
<dbReference type="InterPro" id="IPR053147">
    <property type="entry name" value="Hsp_HslJ-like"/>
</dbReference>
<feature type="signal peptide" evidence="1">
    <location>
        <begin position="1"/>
        <end position="19"/>
    </location>
</feature>
<dbReference type="STRING" id="623281.SAMN05421747_11711"/>
<protein>
    <submittedName>
        <fullName evidence="3">Uncharacterized lipoprotein NlpE involved in copper resistance</fullName>
    </submittedName>
</protein>
<dbReference type="EMBL" id="FOLL01000017">
    <property type="protein sequence ID" value="SFC63831.1"/>
    <property type="molecule type" value="Genomic_DNA"/>
</dbReference>
<keyword evidence="3" id="KW-0449">Lipoprotein</keyword>
<dbReference type="Pfam" id="PF04170">
    <property type="entry name" value="NlpE"/>
    <property type="match status" value="1"/>
</dbReference>
<gene>
    <name evidence="3" type="ORF">SAMN05421747_11711</name>
</gene>
<dbReference type="InterPro" id="IPR007298">
    <property type="entry name" value="Cu-R_lipoprotein_NlpE"/>
</dbReference>
<dbReference type="InterPro" id="IPR038670">
    <property type="entry name" value="HslJ-like_sf"/>
</dbReference>
<sequence>MKAASLTRTIGCIAAIALAASACQSQKTTSNQATTVADTIHNSRNSVDWAGTYNGTLPCADCPGIRYSITLNDDETYRLSTQYIDKSDSVFTESGQFKWDERGSSITLADRGEKFQVGENRLIHLDMEGNRITGDLADQYVLHKVTQTVTGQYWKLVEVNGKAVTSEMTQKEPYIRLNEEEKRLEANGGCNGLGGTYELKEPNRIKFSQLIGTMMACEKMEVEDGLKRALETADSYHLQGDTLQLFRARMAPLAKFVATQK</sequence>
<evidence type="ECO:0000313" key="4">
    <source>
        <dbReference type="Proteomes" id="UP000199577"/>
    </source>
</evidence>
<evidence type="ECO:0000313" key="3">
    <source>
        <dbReference type="EMBL" id="SFC63831.1"/>
    </source>
</evidence>
<dbReference type="RefSeq" id="WP_090974560.1">
    <property type="nucleotide sequence ID" value="NZ_FOLL01000017.1"/>
</dbReference>
<dbReference type="PANTHER" id="PTHR35535:SF1">
    <property type="entry name" value="HEAT SHOCK PROTEIN HSLJ"/>
    <property type="match status" value="1"/>
</dbReference>
<evidence type="ECO:0000259" key="2">
    <source>
        <dbReference type="Pfam" id="PF03724"/>
    </source>
</evidence>
<proteinExistence type="predicted"/>
<dbReference type="PANTHER" id="PTHR35535">
    <property type="entry name" value="HEAT SHOCK PROTEIN HSLJ"/>
    <property type="match status" value="1"/>
</dbReference>
<dbReference type="OrthoDB" id="5348860at2"/>
<organism evidence="3 4">
    <name type="scientific">Parapedobacter composti</name>
    <dbReference type="NCBI Taxonomy" id="623281"/>
    <lineage>
        <taxon>Bacteria</taxon>
        <taxon>Pseudomonadati</taxon>
        <taxon>Bacteroidota</taxon>
        <taxon>Sphingobacteriia</taxon>
        <taxon>Sphingobacteriales</taxon>
        <taxon>Sphingobacteriaceae</taxon>
        <taxon>Parapedobacter</taxon>
    </lineage>
</organism>
<name>A0A1I1KSW9_9SPHI</name>